<dbReference type="InterPro" id="IPR050358">
    <property type="entry name" value="RSE1/DDB1/CFT1"/>
</dbReference>
<dbReference type="OrthoDB" id="20774at2759"/>
<dbReference type="AlphaFoldDB" id="A0A9N8VDG7"/>
<dbReference type="Proteomes" id="UP000789706">
    <property type="component" value="Unassembled WGS sequence"/>
</dbReference>
<evidence type="ECO:0000313" key="3">
    <source>
        <dbReference type="Proteomes" id="UP000789706"/>
    </source>
</evidence>
<name>A0A9N8VDG7_9GLOM</name>
<proteinExistence type="predicted"/>
<dbReference type="Pfam" id="PF10433">
    <property type="entry name" value="Beta-prop_RSE1_1st"/>
    <property type="match status" value="1"/>
</dbReference>
<sequence length="212" mass="24050">MSSYFDFSNQENQLENCKIRTYAKTALHSCVVPQILTCSLRTSERKDIVFAKETVLELLEITREGTLVSIFEQPVFGTIKDIKVLHCRFSEPSLRVIPGHDVLVCLSDSGILSFIAKSGKFLSIKEIKLSEPGFDYKDIGRLVCIDPMGRYIAVAAWQNLFQLFSLTHDSIFDFDAAEHTNKYLIDGNIILHMTFLYPQDESSILLALVVFE</sequence>
<dbReference type="PANTHER" id="PTHR10644">
    <property type="entry name" value="DNA REPAIR/RNA PROCESSING CPSF FAMILY"/>
    <property type="match status" value="1"/>
</dbReference>
<comment type="caution">
    <text evidence="2">The sequence shown here is derived from an EMBL/GenBank/DDBJ whole genome shotgun (WGS) entry which is preliminary data.</text>
</comment>
<dbReference type="EMBL" id="CAJVPK010000092">
    <property type="protein sequence ID" value="CAG8446987.1"/>
    <property type="molecule type" value="Genomic_DNA"/>
</dbReference>
<evidence type="ECO:0000259" key="1">
    <source>
        <dbReference type="Pfam" id="PF10433"/>
    </source>
</evidence>
<organism evidence="2 3">
    <name type="scientific">Diversispora eburnea</name>
    <dbReference type="NCBI Taxonomy" id="1213867"/>
    <lineage>
        <taxon>Eukaryota</taxon>
        <taxon>Fungi</taxon>
        <taxon>Fungi incertae sedis</taxon>
        <taxon>Mucoromycota</taxon>
        <taxon>Glomeromycotina</taxon>
        <taxon>Glomeromycetes</taxon>
        <taxon>Diversisporales</taxon>
        <taxon>Diversisporaceae</taxon>
        <taxon>Diversispora</taxon>
    </lineage>
</organism>
<evidence type="ECO:0000313" key="2">
    <source>
        <dbReference type="EMBL" id="CAG8446987.1"/>
    </source>
</evidence>
<dbReference type="Gene3D" id="2.130.10.10">
    <property type="entry name" value="YVTN repeat-like/Quinoprotein amine dehydrogenase"/>
    <property type="match status" value="1"/>
</dbReference>
<reference evidence="2" key="1">
    <citation type="submission" date="2021-06" db="EMBL/GenBank/DDBJ databases">
        <authorList>
            <person name="Kallberg Y."/>
            <person name="Tangrot J."/>
            <person name="Rosling A."/>
        </authorList>
    </citation>
    <scope>NUCLEOTIDE SEQUENCE</scope>
    <source>
        <strain evidence="2">AZ414A</strain>
    </source>
</reference>
<feature type="domain" description="RSE1/DDB1/CPSF1 first beta-propeller" evidence="1">
    <location>
        <begin position="32"/>
        <end position="210"/>
    </location>
</feature>
<dbReference type="InterPro" id="IPR015943">
    <property type="entry name" value="WD40/YVTN_repeat-like_dom_sf"/>
</dbReference>
<keyword evidence="3" id="KW-1185">Reference proteome</keyword>
<protein>
    <submittedName>
        <fullName evidence="2">2400_t:CDS:1</fullName>
    </submittedName>
</protein>
<gene>
    <name evidence="2" type="ORF">DEBURN_LOCUS1862</name>
</gene>
<dbReference type="InterPro" id="IPR018846">
    <property type="entry name" value="Beta-prop_RSE1/DDB1/CPSF1_1st"/>
</dbReference>
<accession>A0A9N8VDG7</accession>